<sequence length="45" mass="4861">MHRAARKNAAAQKLCGCAFVCIAIALMRDRVCDRKNGGRFVPGAL</sequence>
<organism evidence="1 2">
    <name type="scientific">Hassallia byssoidea VB512170</name>
    <dbReference type="NCBI Taxonomy" id="1304833"/>
    <lineage>
        <taxon>Bacteria</taxon>
        <taxon>Bacillati</taxon>
        <taxon>Cyanobacteriota</taxon>
        <taxon>Cyanophyceae</taxon>
        <taxon>Nostocales</taxon>
        <taxon>Tolypothrichaceae</taxon>
        <taxon>Hassallia</taxon>
    </lineage>
</organism>
<comment type="caution">
    <text evidence="1">The sequence shown here is derived from an EMBL/GenBank/DDBJ whole genome shotgun (WGS) entry which is preliminary data.</text>
</comment>
<name>A0A846HGS4_9CYAN</name>
<keyword evidence="2" id="KW-1185">Reference proteome</keyword>
<dbReference type="RefSeq" id="WP_163519221.1">
    <property type="nucleotide sequence ID" value="NZ_JTCM02000091.1"/>
</dbReference>
<evidence type="ECO:0000313" key="1">
    <source>
        <dbReference type="EMBL" id="NEU76029.1"/>
    </source>
</evidence>
<gene>
    <name evidence="1" type="ORF">PI95_026610</name>
</gene>
<accession>A0A846HGS4</accession>
<protein>
    <submittedName>
        <fullName evidence="1">Uncharacterized protein</fullName>
    </submittedName>
</protein>
<evidence type="ECO:0000313" key="2">
    <source>
        <dbReference type="Proteomes" id="UP000031549"/>
    </source>
</evidence>
<reference evidence="1 2" key="1">
    <citation type="journal article" date="2015" name="Genome Announc.">
        <title>Draft Genome Sequence of Cyanobacterium Hassallia byssoidea Strain VB512170, Isolated from Monuments in India.</title>
        <authorList>
            <person name="Singh D."/>
            <person name="Chandrababunaidu M.M."/>
            <person name="Panda A."/>
            <person name="Sen D."/>
            <person name="Bhattacharyya S."/>
            <person name="Adhikary S.P."/>
            <person name="Tripathy S."/>
        </authorList>
    </citation>
    <scope>NUCLEOTIDE SEQUENCE [LARGE SCALE GENOMIC DNA]</scope>
    <source>
        <strain evidence="1 2">VB512170</strain>
    </source>
</reference>
<dbReference type="Proteomes" id="UP000031549">
    <property type="component" value="Unassembled WGS sequence"/>
</dbReference>
<dbReference type="EMBL" id="JTCM02000091">
    <property type="protein sequence ID" value="NEU76029.1"/>
    <property type="molecule type" value="Genomic_DNA"/>
</dbReference>
<dbReference type="AlphaFoldDB" id="A0A846HGS4"/>
<proteinExistence type="predicted"/>